<dbReference type="InterPro" id="IPR007739">
    <property type="entry name" value="RgpF"/>
</dbReference>
<reference evidence="1 2" key="1">
    <citation type="submission" date="2017-12" db="EMBL/GenBank/DDBJ databases">
        <title>Phylogenetic diversity of female urinary microbiome.</title>
        <authorList>
            <person name="Thomas-White K."/>
            <person name="Wolfe A.J."/>
        </authorList>
    </citation>
    <scope>NUCLEOTIDE SEQUENCE [LARGE SCALE GENOMIC DNA]</scope>
    <source>
        <strain evidence="1 2">UMB0319</strain>
    </source>
</reference>
<evidence type="ECO:0008006" key="3">
    <source>
        <dbReference type="Google" id="ProtNLM"/>
    </source>
</evidence>
<accession>A0A2I1KUA8</accession>
<dbReference type="RefSeq" id="WP_006549037.1">
    <property type="nucleotide sequence ID" value="NZ_JAHAIH010000002.1"/>
</dbReference>
<dbReference type="AlphaFoldDB" id="A0A2I1KUA8"/>
<evidence type="ECO:0000313" key="2">
    <source>
        <dbReference type="Proteomes" id="UP000234778"/>
    </source>
</evidence>
<dbReference type="Pfam" id="PF05045">
    <property type="entry name" value="RgpF"/>
    <property type="match status" value="1"/>
</dbReference>
<sequence length="638" mass="69557">MSGAEVEGLSSELRACRRAGIYLFYDRDGVVDDYVVQVIRSLLPFLDHILVVVNGAVSVAGKARLDAVAHDVLVRGNEGMDVGGYQDGLAHLGWNQIGDLDELVLLNNTFFAPVRPWEPVFKEAAERVEASFWGLTEHAEQRPHPFLGQAVMPRHLQSHFLAVRSPLLRDPAFRRYWETMPPVSSYHDSIAHHESRFTPYFNARGYSSFAVYPAEEFASLNPSLEEPMALLQAGCPALKRRIFFHDPLYLDACGANGADILRTVSQTPDSAVSESMILSGLVRSSEPRTLLANAGLTEQRPDDVASPEVEMPFYAHLHVGDGASAEQIVARLRVLSDARTCVRVILTVDSRVESEAEAALSQVGEDLRGRAELRVASQPDLGALAALLSDAADLLDDDEKDRVLLRLTCAGGEETPEECTAQVPDGEGEQPVTRDLAILLAARSLFYQHPSLGGLGLPSPVRGSSALGHGWQGLRDAAVDCASALGLSVPLDAHSPVSAYRAPILVRPAGLTVLRSCDLSALRTAYGARDAGQLLEFLEVPALLSTGAHYRQLLTGRAQQDYALLEYRYQALAALLPEDVEEAQRYLASRSGPQASLGAMVRRELEHRLPGLAETLKPAYRRLNGGITRLLPKPRRRP</sequence>
<evidence type="ECO:0000313" key="1">
    <source>
        <dbReference type="EMBL" id="PKY99204.1"/>
    </source>
</evidence>
<organism evidence="1 2">
    <name type="scientific">Actinomyces urogenitalis</name>
    <dbReference type="NCBI Taxonomy" id="103621"/>
    <lineage>
        <taxon>Bacteria</taxon>
        <taxon>Bacillati</taxon>
        <taxon>Actinomycetota</taxon>
        <taxon>Actinomycetes</taxon>
        <taxon>Actinomycetales</taxon>
        <taxon>Actinomycetaceae</taxon>
        <taxon>Actinomyces</taxon>
    </lineage>
</organism>
<protein>
    <recommendedName>
        <fullName evidence="3">Rhamnan synthesis protein F</fullName>
    </recommendedName>
</protein>
<dbReference type="EMBL" id="PKHA01000002">
    <property type="protein sequence ID" value="PKY99204.1"/>
    <property type="molecule type" value="Genomic_DNA"/>
</dbReference>
<comment type="caution">
    <text evidence="1">The sequence shown here is derived from an EMBL/GenBank/DDBJ whole genome shotgun (WGS) entry which is preliminary data.</text>
</comment>
<gene>
    <name evidence="1" type="ORF">CYJ26_03515</name>
</gene>
<dbReference type="Proteomes" id="UP000234778">
    <property type="component" value="Unassembled WGS sequence"/>
</dbReference>
<dbReference type="GeneID" id="81708004"/>
<name>A0A2I1KUA8_9ACTO</name>
<proteinExistence type="predicted"/>